<dbReference type="Pfam" id="PF01084">
    <property type="entry name" value="Ribosomal_S18"/>
    <property type="match status" value="1"/>
</dbReference>
<feature type="region of interest" description="Disordered" evidence="4">
    <location>
        <begin position="67"/>
        <end position="96"/>
    </location>
</feature>
<dbReference type="EMBL" id="AZHD01000007">
    <property type="protein sequence ID" value="OAA61864.1"/>
    <property type="molecule type" value="Genomic_DNA"/>
</dbReference>
<organism evidence="5 6">
    <name type="scientific">Niveomyces insectorum RCEF 264</name>
    <dbReference type="NCBI Taxonomy" id="1081102"/>
    <lineage>
        <taxon>Eukaryota</taxon>
        <taxon>Fungi</taxon>
        <taxon>Dikarya</taxon>
        <taxon>Ascomycota</taxon>
        <taxon>Pezizomycotina</taxon>
        <taxon>Sordariomycetes</taxon>
        <taxon>Hypocreomycetidae</taxon>
        <taxon>Hypocreales</taxon>
        <taxon>Cordycipitaceae</taxon>
        <taxon>Niveomyces</taxon>
    </lineage>
</organism>
<dbReference type="SUPFAM" id="SSF46911">
    <property type="entry name" value="Ribosomal protein S18"/>
    <property type="match status" value="1"/>
</dbReference>
<protein>
    <recommendedName>
        <fullName evidence="3">Small ribosomal subunit protein bS18m</fullName>
    </recommendedName>
</protein>
<dbReference type="STRING" id="1081102.A0A167USN4"/>
<evidence type="ECO:0000313" key="5">
    <source>
        <dbReference type="EMBL" id="OAA61864.1"/>
    </source>
</evidence>
<keyword evidence="1 5" id="KW-0689">Ribosomal protein</keyword>
<reference evidence="5 6" key="1">
    <citation type="journal article" date="2016" name="Genome Biol. Evol.">
        <title>Divergent and convergent evolution of fungal pathogenicity.</title>
        <authorList>
            <person name="Shang Y."/>
            <person name="Xiao G."/>
            <person name="Zheng P."/>
            <person name="Cen K."/>
            <person name="Zhan S."/>
            <person name="Wang C."/>
        </authorList>
    </citation>
    <scope>NUCLEOTIDE SEQUENCE [LARGE SCALE GENOMIC DNA]</scope>
    <source>
        <strain evidence="5 6">RCEF 264</strain>
    </source>
</reference>
<dbReference type="InterPro" id="IPR001648">
    <property type="entry name" value="Ribosomal_bS18"/>
</dbReference>
<dbReference type="GO" id="GO:1990904">
    <property type="term" value="C:ribonucleoprotein complex"/>
    <property type="evidence" value="ECO:0007669"/>
    <property type="project" value="UniProtKB-KW"/>
</dbReference>
<dbReference type="InterPro" id="IPR036870">
    <property type="entry name" value="Ribosomal_bS18_sf"/>
</dbReference>
<evidence type="ECO:0000256" key="4">
    <source>
        <dbReference type="SAM" id="MobiDB-lite"/>
    </source>
</evidence>
<comment type="caution">
    <text evidence="5">The sequence shown here is derived from an EMBL/GenBank/DDBJ whole genome shotgun (WGS) entry which is preliminary data.</text>
</comment>
<sequence length="265" mass="29421">MPPRLPSFAAAASLRRCVGDLIAAQPAVRLPALSVFAVPLSSSAPRAVPRQHPPSSGAAFLNLDHDASSARPQEQQPQQQQQHIPPTQPPPSTLDTSAALSRVLFDTESRRRFSDRLEAQKRTALERLAERKVSDDYARMLPRRWRVGDLYAPHDLSAAEATKWRAPARQPTRDVLDVLGVDPRDEYRNFALVSGLVNSMGRIYRGRVLGLRGVNQRRVARTVRRAIGAGLHPSVHKHPELLSSQLAQMPKKNFAAPTSRRHSLF</sequence>
<dbReference type="OrthoDB" id="21463at2759"/>
<feature type="compositionally biased region" description="Low complexity" evidence="4">
    <location>
        <begin position="72"/>
        <end position="85"/>
    </location>
</feature>
<gene>
    <name evidence="5" type="ORF">SPI_04723</name>
</gene>
<evidence type="ECO:0000256" key="2">
    <source>
        <dbReference type="ARBA" id="ARBA00023274"/>
    </source>
</evidence>
<evidence type="ECO:0000256" key="1">
    <source>
        <dbReference type="ARBA" id="ARBA00022980"/>
    </source>
</evidence>
<evidence type="ECO:0000256" key="3">
    <source>
        <dbReference type="ARBA" id="ARBA00035264"/>
    </source>
</evidence>
<proteinExistence type="predicted"/>
<dbReference type="Proteomes" id="UP000076874">
    <property type="component" value="Unassembled WGS sequence"/>
</dbReference>
<dbReference type="Gene3D" id="4.10.640.10">
    <property type="entry name" value="Ribosomal protein S18"/>
    <property type="match status" value="1"/>
</dbReference>
<dbReference type="GO" id="GO:0006412">
    <property type="term" value="P:translation"/>
    <property type="evidence" value="ECO:0007669"/>
    <property type="project" value="InterPro"/>
</dbReference>
<name>A0A167USN4_9HYPO</name>
<keyword evidence="2" id="KW-0687">Ribonucleoprotein</keyword>
<accession>A0A167USN4</accession>
<dbReference type="AlphaFoldDB" id="A0A167USN4"/>
<dbReference type="GO" id="GO:0003735">
    <property type="term" value="F:structural constituent of ribosome"/>
    <property type="evidence" value="ECO:0007669"/>
    <property type="project" value="InterPro"/>
</dbReference>
<dbReference type="GO" id="GO:0005840">
    <property type="term" value="C:ribosome"/>
    <property type="evidence" value="ECO:0007669"/>
    <property type="project" value="UniProtKB-KW"/>
</dbReference>
<keyword evidence="6" id="KW-1185">Reference proteome</keyword>
<evidence type="ECO:0000313" key="6">
    <source>
        <dbReference type="Proteomes" id="UP000076874"/>
    </source>
</evidence>